<keyword evidence="2" id="KW-1185">Reference proteome</keyword>
<organism evidence="1 2">
    <name type="scientific">Monoglobus pectinilyticus</name>
    <dbReference type="NCBI Taxonomy" id="1981510"/>
    <lineage>
        <taxon>Bacteria</taxon>
        <taxon>Bacillati</taxon>
        <taxon>Bacillota</taxon>
        <taxon>Clostridia</taxon>
        <taxon>Monoglobales</taxon>
        <taxon>Monoglobaceae</taxon>
        <taxon>Monoglobus</taxon>
    </lineage>
</organism>
<evidence type="ECO:0000313" key="1">
    <source>
        <dbReference type="EMBL" id="AUO18722.1"/>
    </source>
</evidence>
<reference evidence="1 2" key="1">
    <citation type="submission" date="2017-04" db="EMBL/GenBank/DDBJ databases">
        <title>Monoglobus pectinilyticus 14 draft genome.</title>
        <authorList>
            <person name="Kim C."/>
            <person name="Rosendale D.I."/>
            <person name="Kelly W.J."/>
            <person name="Tannock G.W."/>
            <person name="Patchett M.L."/>
            <person name="Jordens J.Z."/>
        </authorList>
    </citation>
    <scope>NUCLEOTIDE SEQUENCE [LARGE SCALE GENOMIC DNA]</scope>
    <source>
        <strain evidence="1 2">14</strain>
    </source>
</reference>
<sequence>MKSWKVKFLESALLGVTTNTNNPDIVFSKCVNLAYKDMLTAGRYYASMFQYTKDEICQNVKKLITENNFTFSRNLIYEISLLFSNNEIIGTGNKYVTRYGLAQKLINMTFKYLYIFSDYIFVNYITPDFSNCDCPLDSIILGKADIKDCVWSKLTANQYMQCQKKISNILKSSKNLDFELITLGNLAYDFLNW</sequence>
<gene>
    <name evidence="1" type="ORF">B9O19_00539</name>
</gene>
<dbReference type="AlphaFoldDB" id="A0A2K9P0B5"/>
<accession>A0A2K9P0B5</accession>
<dbReference type="RefSeq" id="WP_102365000.1">
    <property type="nucleotide sequence ID" value="NZ_CP020991.1"/>
</dbReference>
<dbReference type="OrthoDB" id="2052817at2"/>
<dbReference type="Proteomes" id="UP000235589">
    <property type="component" value="Chromosome"/>
</dbReference>
<evidence type="ECO:0000313" key="2">
    <source>
        <dbReference type="Proteomes" id="UP000235589"/>
    </source>
</evidence>
<dbReference type="GeneID" id="98061959"/>
<protein>
    <submittedName>
        <fullName evidence="1">Uncharacterized protein</fullName>
    </submittedName>
</protein>
<dbReference type="EMBL" id="CP020991">
    <property type="protein sequence ID" value="AUO18722.1"/>
    <property type="molecule type" value="Genomic_DNA"/>
</dbReference>
<name>A0A2K9P0B5_9FIRM</name>
<dbReference type="KEGG" id="mpec:B9O19_00539"/>
<proteinExistence type="predicted"/>